<dbReference type="InterPro" id="IPR008490">
    <property type="entry name" value="Transposase_InsH_N"/>
</dbReference>
<dbReference type="AlphaFoldDB" id="A0A2W7PQL2"/>
<comment type="caution">
    <text evidence="2">The sequence shown here is derived from an EMBL/GenBank/DDBJ whole genome shotgun (WGS) entry which is preliminary data.</text>
</comment>
<dbReference type="Pfam" id="PF05598">
    <property type="entry name" value="DUF772"/>
    <property type="match status" value="1"/>
</dbReference>
<feature type="domain" description="Transposase InsH N-terminal" evidence="1">
    <location>
        <begin position="12"/>
        <end position="40"/>
    </location>
</feature>
<name>A0A2W7PQL2_9RHOB</name>
<evidence type="ECO:0000259" key="1">
    <source>
        <dbReference type="Pfam" id="PF05598"/>
    </source>
</evidence>
<gene>
    <name evidence="2" type="ORF">LX81_03887</name>
</gene>
<organism evidence="2 3">
    <name type="scientific">Palleronia aestuarii</name>
    <dbReference type="NCBI Taxonomy" id="568105"/>
    <lineage>
        <taxon>Bacteria</taxon>
        <taxon>Pseudomonadati</taxon>
        <taxon>Pseudomonadota</taxon>
        <taxon>Alphaproteobacteria</taxon>
        <taxon>Rhodobacterales</taxon>
        <taxon>Roseobacteraceae</taxon>
        <taxon>Palleronia</taxon>
    </lineage>
</organism>
<dbReference type="EMBL" id="QKZL01000030">
    <property type="protein sequence ID" value="PZX11709.1"/>
    <property type="molecule type" value="Genomic_DNA"/>
</dbReference>
<keyword evidence="3" id="KW-1185">Reference proteome</keyword>
<protein>
    <submittedName>
        <fullName evidence="2">Transposase-like protein DUF772</fullName>
    </submittedName>
</protein>
<evidence type="ECO:0000313" key="2">
    <source>
        <dbReference type="EMBL" id="PZX11709.1"/>
    </source>
</evidence>
<evidence type="ECO:0000313" key="3">
    <source>
        <dbReference type="Proteomes" id="UP000248916"/>
    </source>
</evidence>
<dbReference type="Proteomes" id="UP000248916">
    <property type="component" value="Unassembled WGS sequence"/>
</dbReference>
<accession>A0A2W7PQL2</accession>
<sequence>MTRWQASMQSSVRFERQLMEQLNCNLLVRWFVGLGIDDPACGEGRQP</sequence>
<proteinExistence type="predicted"/>
<reference evidence="2 3" key="1">
    <citation type="submission" date="2018-06" db="EMBL/GenBank/DDBJ databases">
        <title>Genomic Encyclopedia of Archaeal and Bacterial Type Strains, Phase II (KMG-II): from individual species to whole genera.</title>
        <authorList>
            <person name="Goeker M."/>
        </authorList>
    </citation>
    <scope>NUCLEOTIDE SEQUENCE [LARGE SCALE GENOMIC DNA]</scope>
    <source>
        <strain evidence="2 3">DSM 22009</strain>
    </source>
</reference>